<dbReference type="InterPro" id="IPR011051">
    <property type="entry name" value="RmlC_Cupin_sf"/>
</dbReference>
<dbReference type="Gene3D" id="2.60.120.10">
    <property type="entry name" value="Jelly Rolls"/>
    <property type="match status" value="1"/>
</dbReference>
<dbReference type="AlphaFoldDB" id="A0A382JQG3"/>
<name>A0A382JQG3_9ZZZZ</name>
<proteinExistence type="predicted"/>
<dbReference type="CDD" id="cd00438">
    <property type="entry name" value="cupin_RmlC"/>
    <property type="match status" value="1"/>
</dbReference>
<protein>
    <recommendedName>
        <fullName evidence="2">dTDP-4-dehydrorhamnose 3,5-epimerase</fullName>
    </recommendedName>
</protein>
<dbReference type="PANTHER" id="PTHR21047:SF2">
    <property type="entry name" value="THYMIDINE DIPHOSPHO-4-KETO-RHAMNOSE 3,5-EPIMERASE"/>
    <property type="match status" value="1"/>
</dbReference>
<evidence type="ECO:0008006" key="2">
    <source>
        <dbReference type="Google" id="ProtNLM"/>
    </source>
</evidence>
<dbReference type="GO" id="GO:0005829">
    <property type="term" value="C:cytosol"/>
    <property type="evidence" value="ECO:0007669"/>
    <property type="project" value="TreeGrafter"/>
</dbReference>
<dbReference type="NCBIfam" id="TIGR01221">
    <property type="entry name" value="rmlC"/>
    <property type="match status" value="1"/>
</dbReference>
<sequence>MKFTQAKIPGLIICEPLKINDERGFFTESFRKDLFENFLGSKINFCQENLSNSNYGVLRGLHFQIEPFAQSKLVSVLKGKILDVVIDIRKSSKYYGQSFKIELDDIDCKQLFIPKGFAHGFVVLSKTARVCYKVDNYYNQES</sequence>
<dbReference type="GO" id="GO:0000271">
    <property type="term" value="P:polysaccharide biosynthetic process"/>
    <property type="evidence" value="ECO:0007669"/>
    <property type="project" value="TreeGrafter"/>
</dbReference>
<dbReference type="InterPro" id="IPR000888">
    <property type="entry name" value="RmlC-like"/>
</dbReference>
<dbReference type="SUPFAM" id="SSF51182">
    <property type="entry name" value="RmlC-like cupins"/>
    <property type="match status" value="1"/>
</dbReference>
<dbReference type="GO" id="GO:0008830">
    <property type="term" value="F:dTDP-4-dehydrorhamnose 3,5-epimerase activity"/>
    <property type="evidence" value="ECO:0007669"/>
    <property type="project" value="InterPro"/>
</dbReference>
<dbReference type="EMBL" id="UINC01075626">
    <property type="protein sequence ID" value="SVC13996.1"/>
    <property type="molecule type" value="Genomic_DNA"/>
</dbReference>
<dbReference type="Pfam" id="PF00908">
    <property type="entry name" value="dTDP_sugar_isom"/>
    <property type="match status" value="1"/>
</dbReference>
<dbReference type="PANTHER" id="PTHR21047">
    <property type="entry name" value="DTDP-6-DEOXY-D-GLUCOSE-3,5 EPIMERASE"/>
    <property type="match status" value="1"/>
</dbReference>
<accession>A0A382JQG3</accession>
<organism evidence="1">
    <name type="scientific">marine metagenome</name>
    <dbReference type="NCBI Taxonomy" id="408172"/>
    <lineage>
        <taxon>unclassified sequences</taxon>
        <taxon>metagenomes</taxon>
        <taxon>ecological metagenomes</taxon>
    </lineage>
</organism>
<evidence type="ECO:0000313" key="1">
    <source>
        <dbReference type="EMBL" id="SVC13996.1"/>
    </source>
</evidence>
<dbReference type="InterPro" id="IPR014710">
    <property type="entry name" value="RmlC-like_jellyroll"/>
</dbReference>
<gene>
    <name evidence="1" type="ORF">METZ01_LOCUS266850</name>
</gene>
<reference evidence="1" key="1">
    <citation type="submission" date="2018-05" db="EMBL/GenBank/DDBJ databases">
        <authorList>
            <person name="Lanie J.A."/>
            <person name="Ng W.-L."/>
            <person name="Kazmierczak K.M."/>
            <person name="Andrzejewski T.M."/>
            <person name="Davidsen T.M."/>
            <person name="Wayne K.J."/>
            <person name="Tettelin H."/>
            <person name="Glass J.I."/>
            <person name="Rusch D."/>
            <person name="Podicherti R."/>
            <person name="Tsui H.-C.T."/>
            <person name="Winkler M.E."/>
        </authorList>
    </citation>
    <scope>NUCLEOTIDE SEQUENCE</scope>
</reference>